<organism evidence="1 2">
    <name type="scientific">Heracleum sosnowskyi</name>
    <dbReference type="NCBI Taxonomy" id="360622"/>
    <lineage>
        <taxon>Eukaryota</taxon>
        <taxon>Viridiplantae</taxon>
        <taxon>Streptophyta</taxon>
        <taxon>Embryophyta</taxon>
        <taxon>Tracheophyta</taxon>
        <taxon>Spermatophyta</taxon>
        <taxon>Magnoliopsida</taxon>
        <taxon>eudicotyledons</taxon>
        <taxon>Gunneridae</taxon>
        <taxon>Pentapetalae</taxon>
        <taxon>asterids</taxon>
        <taxon>campanulids</taxon>
        <taxon>Apiales</taxon>
        <taxon>Apiaceae</taxon>
        <taxon>Apioideae</taxon>
        <taxon>apioid superclade</taxon>
        <taxon>Tordylieae</taxon>
        <taxon>Tordyliinae</taxon>
        <taxon>Heracleum</taxon>
    </lineage>
</organism>
<proteinExistence type="predicted"/>
<dbReference type="Proteomes" id="UP001237642">
    <property type="component" value="Unassembled WGS sequence"/>
</dbReference>
<comment type="caution">
    <text evidence="1">The sequence shown here is derived from an EMBL/GenBank/DDBJ whole genome shotgun (WGS) entry which is preliminary data.</text>
</comment>
<accession>A0AAD8IYI1</accession>
<dbReference type="EMBL" id="JAUIZM010000003">
    <property type="protein sequence ID" value="KAK1394355.1"/>
    <property type="molecule type" value="Genomic_DNA"/>
</dbReference>
<sequence>MSQTFHFLTQSNVGHSCNASSAVWVNRPFEVFRNWNGEDLVNKSVREHIAMQVVMVLAVLRAYLYHFHRLHRLITDKNTVGSKVYGINWQYTVGIPAIPHRDGTCPLGPSTGYWTILMNSKYLQPTMQLMEELHRVTATKQIEACELCSGKNSDEAMVSASGCAVNAAGDSMVGAKDSHSGASSPSLYSLNVVSGEAGGRSNTAEFYHPEYHQEDEAVIYAGGAFQKERTISPTNADAQAHGKNTERGVVISNFWYKL</sequence>
<evidence type="ECO:0000313" key="1">
    <source>
        <dbReference type="EMBL" id="KAK1394355.1"/>
    </source>
</evidence>
<keyword evidence="2" id="KW-1185">Reference proteome</keyword>
<gene>
    <name evidence="1" type="ORF">POM88_013411</name>
</gene>
<dbReference type="AlphaFoldDB" id="A0AAD8IYI1"/>
<evidence type="ECO:0000313" key="2">
    <source>
        <dbReference type="Proteomes" id="UP001237642"/>
    </source>
</evidence>
<reference evidence="1" key="1">
    <citation type="submission" date="2023-02" db="EMBL/GenBank/DDBJ databases">
        <title>Genome of toxic invasive species Heracleum sosnowskyi carries increased number of genes despite the absence of recent whole-genome duplications.</title>
        <authorList>
            <person name="Schelkunov M."/>
            <person name="Shtratnikova V."/>
            <person name="Makarenko M."/>
            <person name="Klepikova A."/>
            <person name="Omelchenko D."/>
            <person name="Novikova G."/>
            <person name="Obukhova E."/>
            <person name="Bogdanov V."/>
            <person name="Penin A."/>
            <person name="Logacheva M."/>
        </authorList>
    </citation>
    <scope>NUCLEOTIDE SEQUENCE</scope>
    <source>
        <strain evidence="1">Hsosn_3</strain>
        <tissue evidence="1">Leaf</tissue>
    </source>
</reference>
<name>A0AAD8IYI1_9APIA</name>
<protein>
    <submittedName>
        <fullName evidence="1">Uncharacterized protein</fullName>
    </submittedName>
</protein>
<reference evidence="1" key="2">
    <citation type="submission" date="2023-05" db="EMBL/GenBank/DDBJ databases">
        <authorList>
            <person name="Schelkunov M.I."/>
        </authorList>
    </citation>
    <scope>NUCLEOTIDE SEQUENCE</scope>
    <source>
        <strain evidence="1">Hsosn_3</strain>
        <tissue evidence="1">Leaf</tissue>
    </source>
</reference>